<evidence type="ECO:0000256" key="10">
    <source>
        <dbReference type="ARBA" id="ARBA00022827"/>
    </source>
</evidence>
<dbReference type="Proteomes" id="UP000184148">
    <property type="component" value="Unassembled WGS sequence"/>
</dbReference>
<dbReference type="GO" id="GO:0006747">
    <property type="term" value="P:FAD biosynthetic process"/>
    <property type="evidence" value="ECO:0007669"/>
    <property type="project" value="UniProtKB-UniRule"/>
</dbReference>
<evidence type="ECO:0000313" key="17">
    <source>
        <dbReference type="EMBL" id="SHF23710.1"/>
    </source>
</evidence>
<keyword evidence="9 15" id="KW-0418">Kinase</keyword>
<dbReference type="Gene3D" id="3.40.50.620">
    <property type="entry name" value="HUPs"/>
    <property type="match status" value="1"/>
</dbReference>
<dbReference type="EC" id="2.7.1.26" evidence="15"/>
<evidence type="ECO:0000256" key="11">
    <source>
        <dbReference type="ARBA" id="ARBA00022840"/>
    </source>
</evidence>
<dbReference type="Pfam" id="PF01687">
    <property type="entry name" value="Flavokinase"/>
    <property type="match status" value="1"/>
</dbReference>
<dbReference type="GO" id="GO:0008531">
    <property type="term" value="F:riboflavin kinase activity"/>
    <property type="evidence" value="ECO:0007669"/>
    <property type="project" value="UniProtKB-UniRule"/>
</dbReference>
<evidence type="ECO:0000256" key="13">
    <source>
        <dbReference type="ARBA" id="ARBA00047880"/>
    </source>
</evidence>
<evidence type="ECO:0000256" key="8">
    <source>
        <dbReference type="ARBA" id="ARBA00022741"/>
    </source>
</evidence>
<dbReference type="Pfam" id="PF06574">
    <property type="entry name" value="FAD_syn"/>
    <property type="match status" value="1"/>
</dbReference>
<keyword evidence="18" id="KW-1185">Reference proteome</keyword>
<proteinExistence type="inferred from homology"/>
<reference evidence="18" key="1">
    <citation type="submission" date="2016-11" db="EMBL/GenBank/DDBJ databases">
        <authorList>
            <person name="Varghese N."/>
            <person name="Submissions S."/>
        </authorList>
    </citation>
    <scope>NUCLEOTIDE SEQUENCE [LARGE SCALE GENOMIC DNA]</scope>
    <source>
        <strain evidence="18">DSM 12395</strain>
    </source>
</reference>
<evidence type="ECO:0000256" key="4">
    <source>
        <dbReference type="ARBA" id="ARBA00022630"/>
    </source>
</evidence>
<evidence type="ECO:0000256" key="1">
    <source>
        <dbReference type="ARBA" id="ARBA00002121"/>
    </source>
</evidence>
<comment type="catalytic activity">
    <reaction evidence="14 15">
        <text>FMN + ATP + H(+) = FAD + diphosphate</text>
        <dbReference type="Rhea" id="RHEA:17237"/>
        <dbReference type="ChEBI" id="CHEBI:15378"/>
        <dbReference type="ChEBI" id="CHEBI:30616"/>
        <dbReference type="ChEBI" id="CHEBI:33019"/>
        <dbReference type="ChEBI" id="CHEBI:57692"/>
        <dbReference type="ChEBI" id="CHEBI:58210"/>
        <dbReference type="EC" id="2.7.7.2"/>
    </reaction>
</comment>
<dbReference type="InterPro" id="IPR015864">
    <property type="entry name" value="FAD_synthase"/>
</dbReference>
<comment type="function">
    <text evidence="1">Catalyzes the phosphorylation of riboflavin to FMN followed by the adenylation of FMN to FAD.</text>
</comment>
<name>A0A1M5A071_9FIRM</name>
<keyword evidence="5 15" id="KW-0288">FMN</keyword>
<dbReference type="PANTHER" id="PTHR22749:SF6">
    <property type="entry name" value="RIBOFLAVIN KINASE"/>
    <property type="match status" value="1"/>
</dbReference>
<evidence type="ECO:0000256" key="12">
    <source>
        <dbReference type="ARBA" id="ARBA00023268"/>
    </source>
</evidence>
<keyword evidence="12" id="KW-0511">Multifunctional enzyme</keyword>
<keyword evidence="11 15" id="KW-0067">ATP-binding</keyword>
<dbReference type="GO" id="GO:0009398">
    <property type="term" value="P:FMN biosynthetic process"/>
    <property type="evidence" value="ECO:0007669"/>
    <property type="project" value="UniProtKB-UniRule"/>
</dbReference>
<evidence type="ECO:0000256" key="5">
    <source>
        <dbReference type="ARBA" id="ARBA00022643"/>
    </source>
</evidence>
<dbReference type="SUPFAM" id="SSF82114">
    <property type="entry name" value="Riboflavin kinase-like"/>
    <property type="match status" value="1"/>
</dbReference>
<dbReference type="Gene3D" id="2.40.30.30">
    <property type="entry name" value="Riboflavin kinase-like"/>
    <property type="match status" value="1"/>
</dbReference>
<dbReference type="STRING" id="1121429.SAMN02745133_02146"/>
<keyword evidence="8 15" id="KW-0547">Nucleotide-binding</keyword>
<sequence>MRVYDSLTGLKDRYSNIIVALGNFDGLHLGHQRLIGEAVALARRSNGTAAVLTFYPHPLTVLKPELAPPMLLDQDTKRRMMAELGVDVLILLPFTLDFAQLSPEDFIKDILVNQLNVKGIVVGYNYSFGHRGRGNPETLWKYAEECRYTLSVIPPVKVGNQVVSSTLIRHKLAEGDVVAARKLLGYYPFTEGAVVYGERRGNTLGFPTANIDCPAGMMVPAKGVYSVHVDLDDETYLGVANVGTKPTFHGNNQRINIEVHLLDFHGDIYGRKIKVKYIRRLRDERKFSSVTDLVNQIQADVQSARFDHPE</sequence>
<comment type="pathway">
    <text evidence="2 15">Cofactor biosynthesis; FAD biosynthesis; FAD from FMN: step 1/1.</text>
</comment>
<gene>
    <name evidence="17" type="ORF">SAMN02745133_02146</name>
</gene>
<dbReference type="SUPFAM" id="SSF52374">
    <property type="entry name" value="Nucleotidylyl transferase"/>
    <property type="match status" value="1"/>
</dbReference>
<dbReference type="GO" id="GO:0005524">
    <property type="term" value="F:ATP binding"/>
    <property type="evidence" value="ECO:0007669"/>
    <property type="project" value="UniProtKB-UniRule"/>
</dbReference>
<dbReference type="AlphaFoldDB" id="A0A1M5A071"/>
<comment type="pathway">
    <text evidence="3 15">Cofactor biosynthesis; FMN biosynthesis; FMN from riboflavin (ATP route): step 1/1.</text>
</comment>
<evidence type="ECO:0000313" key="18">
    <source>
        <dbReference type="Proteomes" id="UP000184148"/>
    </source>
</evidence>
<organism evidence="17 18">
    <name type="scientific">Desulforamulus putei DSM 12395</name>
    <dbReference type="NCBI Taxonomy" id="1121429"/>
    <lineage>
        <taxon>Bacteria</taxon>
        <taxon>Bacillati</taxon>
        <taxon>Bacillota</taxon>
        <taxon>Clostridia</taxon>
        <taxon>Eubacteriales</taxon>
        <taxon>Peptococcaceae</taxon>
        <taxon>Desulforamulus</taxon>
    </lineage>
</organism>
<dbReference type="PANTHER" id="PTHR22749">
    <property type="entry name" value="RIBOFLAVIN KINASE/FMN ADENYLYLTRANSFERASE"/>
    <property type="match status" value="1"/>
</dbReference>
<dbReference type="NCBIfam" id="TIGR00083">
    <property type="entry name" value="ribF"/>
    <property type="match status" value="1"/>
</dbReference>
<accession>A0A1M5A071</accession>
<dbReference type="InterPro" id="IPR014729">
    <property type="entry name" value="Rossmann-like_a/b/a_fold"/>
</dbReference>
<dbReference type="EMBL" id="FQUY01000015">
    <property type="protein sequence ID" value="SHF23710.1"/>
    <property type="molecule type" value="Genomic_DNA"/>
</dbReference>
<dbReference type="GO" id="GO:0009231">
    <property type="term" value="P:riboflavin biosynthetic process"/>
    <property type="evidence" value="ECO:0007669"/>
    <property type="project" value="InterPro"/>
</dbReference>
<dbReference type="EC" id="2.7.7.2" evidence="15"/>
<keyword evidence="10 15" id="KW-0274">FAD</keyword>
<feature type="domain" description="Riboflavin kinase" evidence="16">
    <location>
        <begin position="183"/>
        <end position="307"/>
    </location>
</feature>
<dbReference type="UniPathway" id="UPA00276">
    <property type="reaction ID" value="UER00406"/>
</dbReference>
<dbReference type="RefSeq" id="WP_073239384.1">
    <property type="nucleotide sequence ID" value="NZ_FQUY01000015.1"/>
</dbReference>
<keyword evidence="6 15" id="KW-0808">Transferase</keyword>
<comment type="similarity">
    <text evidence="15">Belongs to the ribF family.</text>
</comment>
<dbReference type="GO" id="GO:0003919">
    <property type="term" value="F:FMN adenylyltransferase activity"/>
    <property type="evidence" value="ECO:0007669"/>
    <property type="project" value="UniProtKB-UniRule"/>
</dbReference>
<protein>
    <recommendedName>
        <fullName evidence="15">Riboflavin biosynthesis protein</fullName>
    </recommendedName>
    <domain>
        <recommendedName>
            <fullName evidence="15">Riboflavin kinase</fullName>
            <ecNumber evidence="15">2.7.1.26</ecNumber>
        </recommendedName>
        <alternativeName>
            <fullName evidence="15">Flavokinase</fullName>
        </alternativeName>
    </domain>
    <domain>
        <recommendedName>
            <fullName evidence="15">FMN adenylyltransferase</fullName>
            <ecNumber evidence="15">2.7.7.2</ecNumber>
        </recommendedName>
        <alternativeName>
            <fullName evidence="15">FAD pyrophosphorylase</fullName>
        </alternativeName>
        <alternativeName>
            <fullName evidence="15">FAD synthase</fullName>
        </alternativeName>
    </domain>
</protein>
<evidence type="ECO:0000256" key="7">
    <source>
        <dbReference type="ARBA" id="ARBA00022695"/>
    </source>
</evidence>
<dbReference type="OrthoDB" id="9803667at2"/>
<dbReference type="FunFam" id="3.40.50.620:FF:000021">
    <property type="entry name" value="Riboflavin biosynthesis protein"/>
    <property type="match status" value="1"/>
</dbReference>
<dbReference type="InterPro" id="IPR015865">
    <property type="entry name" value="Riboflavin_kinase_bac/euk"/>
</dbReference>
<evidence type="ECO:0000256" key="2">
    <source>
        <dbReference type="ARBA" id="ARBA00004726"/>
    </source>
</evidence>
<dbReference type="PIRSF" id="PIRSF004491">
    <property type="entry name" value="FAD_Synth"/>
    <property type="match status" value="1"/>
</dbReference>
<evidence type="ECO:0000256" key="9">
    <source>
        <dbReference type="ARBA" id="ARBA00022777"/>
    </source>
</evidence>
<dbReference type="NCBIfam" id="NF004160">
    <property type="entry name" value="PRK05627.1-3"/>
    <property type="match status" value="1"/>
</dbReference>
<keyword evidence="7 15" id="KW-0548">Nucleotidyltransferase</keyword>
<dbReference type="InterPro" id="IPR002606">
    <property type="entry name" value="Riboflavin_kinase_bac"/>
</dbReference>
<dbReference type="InterPro" id="IPR023468">
    <property type="entry name" value="Riboflavin_kinase"/>
</dbReference>
<evidence type="ECO:0000256" key="3">
    <source>
        <dbReference type="ARBA" id="ARBA00005201"/>
    </source>
</evidence>
<evidence type="ECO:0000256" key="14">
    <source>
        <dbReference type="ARBA" id="ARBA00049494"/>
    </source>
</evidence>
<evidence type="ECO:0000256" key="15">
    <source>
        <dbReference type="PIRNR" id="PIRNR004491"/>
    </source>
</evidence>
<dbReference type="SMART" id="SM00904">
    <property type="entry name" value="Flavokinase"/>
    <property type="match status" value="1"/>
</dbReference>
<dbReference type="NCBIfam" id="NF004162">
    <property type="entry name" value="PRK05627.1-5"/>
    <property type="match status" value="1"/>
</dbReference>
<evidence type="ECO:0000256" key="6">
    <source>
        <dbReference type="ARBA" id="ARBA00022679"/>
    </source>
</evidence>
<dbReference type="CDD" id="cd02064">
    <property type="entry name" value="FAD_synthetase_N"/>
    <property type="match status" value="1"/>
</dbReference>
<evidence type="ECO:0000259" key="16">
    <source>
        <dbReference type="SMART" id="SM00904"/>
    </source>
</evidence>
<dbReference type="FunFam" id="2.40.30.30:FF:000003">
    <property type="entry name" value="Riboflavin biosynthesis protein"/>
    <property type="match status" value="1"/>
</dbReference>
<dbReference type="UniPathway" id="UPA00277">
    <property type="reaction ID" value="UER00407"/>
</dbReference>
<keyword evidence="4 15" id="KW-0285">Flavoprotein</keyword>
<dbReference type="InterPro" id="IPR023465">
    <property type="entry name" value="Riboflavin_kinase_dom_sf"/>
</dbReference>
<comment type="catalytic activity">
    <reaction evidence="13 15">
        <text>riboflavin + ATP = FMN + ADP + H(+)</text>
        <dbReference type="Rhea" id="RHEA:14357"/>
        <dbReference type="ChEBI" id="CHEBI:15378"/>
        <dbReference type="ChEBI" id="CHEBI:30616"/>
        <dbReference type="ChEBI" id="CHEBI:57986"/>
        <dbReference type="ChEBI" id="CHEBI:58210"/>
        <dbReference type="ChEBI" id="CHEBI:456216"/>
        <dbReference type="EC" id="2.7.1.26"/>
    </reaction>
</comment>